<dbReference type="AlphaFoldDB" id="A0A2P4PAY5"/>
<dbReference type="EMBL" id="AUPC02000296">
    <property type="protein sequence ID" value="POG62540.1"/>
    <property type="molecule type" value="Genomic_DNA"/>
</dbReference>
<protein>
    <submittedName>
        <fullName evidence="1">Uncharacterized protein</fullName>
    </submittedName>
</protein>
<evidence type="ECO:0000313" key="1">
    <source>
        <dbReference type="EMBL" id="POG62540.1"/>
    </source>
</evidence>
<organism evidence="1 2">
    <name type="scientific">Rhizophagus irregularis (strain DAOM 181602 / DAOM 197198 / MUCL 43194)</name>
    <name type="common">Arbuscular mycorrhizal fungus</name>
    <name type="synonym">Glomus intraradices</name>
    <dbReference type="NCBI Taxonomy" id="747089"/>
    <lineage>
        <taxon>Eukaryota</taxon>
        <taxon>Fungi</taxon>
        <taxon>Fungi incertae sedis</taxon>
        <taxon>Mucoromycota</taxon>
        <taxon>Glomeromycotina</taxon>
        <taxon>Glomeromycetes</taxon>
        <taxon>Glomerales</taxon>
        <taxon>Glomeraceae</taxon>
        <taxon>Rhizophagus</taxon>
    </lineage>
</organism>
<evidence type="ECO:0000313" key="2">
    <source>
        <dbReference type="Proteomes" id="UP000018888"/>
    </source>
</evidence>
<proteinExistence type="predicted"/>
<gene>
    <name evidence="1" type="ORF">GLOIN_2v1882806</name>
</gene>
<dbReference type="Proteomes" id="UP000018888">
    <property type="component" value="Unassembled WGS sequence"/>
</dbReference>
<accession>A0A2P4PAY5</accession>
<reference evidence="1 2" key="1">
    <citation type="journal article" date="2013" name="Proc. Natl. Acad. Sci. U.S.A.">
        <title>Genome of an arbuscular mycorrhizal fungus provides insight into the oldest plant symbiosis.</title>
        <authorList>
            <person name="Tisserant E."/>
            <person name="Malbreil M."/>
            <person name="Kuo A."/>
            <person name="Kohler A."/>
            <person name="Symeonidi A."/>
            <person name="Balestrini R."/>
            <person name="Charron P."/>
            <person name="Duensing N."/>
            <person name="Frei Dit Frey N."/>
            <person name="Gianinazzi-Pearson V."/>
            <person name="Gilbert L.B."/>
            <person name="Handa Y."/>
            <person name="Herr J.R."/>
            <person name="Hijri M."/>
            <person name="Koul R."/>
            <person name="Kawaguchi M."/>
            <person name="Krajinski F."/>
            <person name="Lammers P.J."/>
            <person name="Masclaux F.G."/>
            <person name="Murat C."/>
            <person name="Morin E."/>
            <person name="Ndikumana S."/>
            <person name="Pagni M."/>
            <person name="Petitpierre D."/>
            <person name="Requena N."/>
            <person name="Rosikiewicz P."/>
            <person name="Riley R."/>
            <person name="Saito K."/>
            <person name="San Clemente H."/>
            <person name="Shapiro H."/>
            <person name="van Tuinen D."/>
            <person name="Becard G."/>
            <person name="Bonfante P."/>
            <person name="Paszkowski U."/>
            <person name="Shachar-Hill Y.Y."/>
            <person name="Tuskan G.A."/>
            <person name="Young P.W."/>
            <person name="Sanders I.R."/>
            <person name="Henrissat B."/>
            <person name="Rensing S.A."/>
            <person name="Grigoriev I.V."/>
            <person name="Corradi N."/>
            <person name="Roux C."/>
            <person name="Martin F."/>
        </authorList>
    </citation>
    <scope>NUCLEOTIDE SEQUENCE [LARGE SCALE GENOMIC DNA]</scope>
    <source>
        <strain evidence="1 2">DAOM 197198</strain>
    </source>
</reference>
<comment type="caution">
    <text evidence="1">The sequence shown here is derived from an EMBL/GenBank/DDBJ whole genome shotgun (WGS) entry which is preliminary data.</text>
</comment>
<dbReference type="VEuPathDB" id="FungiDB:RhiirFUN_014852"/>
<reference evidence="1 2" key="2">
    <citation type="journal article" date="2018" name="New Phytol.">
        <title>High intraspecific genome diversity in the model arbuscular mycorrhizal symbiont Rhizophagus irregularis.</title>
        <authorList>
            <person name="Chen E.C.H."/>
            <person name="Morin E."/>
            <person name="Beaudet D."/>
            <person name="Noel J."/>
            <person name="Yildirir G."/>
            <person name="Ndikumana S."/>
            <person name="Charron P."/>
            <person name="St-Onge C."/>
            <person name="Giorgi J."/>
            <person name="Kruger M."/>
            <person name="Marton T."/>
            <person name="Ropars J."/>
            <person name="Grigoriev I.V."/>
            <person name="Hainaut M."/>
            <person name="Henrissat B."/>
            <person name="Roux C."/>
            <person name="Martin F."/>
            <person name="Corradi N."/>
        </authorList>
    </citation>
    <scope>NUCLEOTIDE SEQUENCE [LARGE SCALE GENOMIC DNA]</scope>
    <source>
        <strain evidence="1 2">DAOM 197198</strain>
    </source>
</reference>
<keyword evidence="2" id="KW-1185">Reference proteome</keyword>
<sequence>MAYVKMQTVLKIHEILPNEQPNDSNSFNSEEEIDINKSTMNKNYIMKIYLYTLHYSFHLNNRSKVSISKRVNVKRSKDRMNARSMRDELLKHVKAGELEEEDIPKVNTI</sequence>
<name>A0A2P4PAY5_RHIID</name>